<feature type="transmembrane region" description="Helical" evidence="2">
    <location>
        <begin position="12"/>
        <end position="31"/>
    </location>
</feature>
<proteinExistence type="predicted"/>
<feature type="transmembrane region" description="Helical" evidence="2">
    <location>
        <begin position="115"/>
        <end position="134"/>
    </location>
</feature>
<keyword evidence="2" id="KW-1133">Transmembrane helix</keyword>
<reference evidence="3 4" key="1">
    <citation type="submission" date="2019-10" db="EMBL/GenBank/DDBJ databases">
        <title>Genomic and transcriptomic insights into the perfect genentic adaptation of a filamentous nitrogen-fixing cyanobacterium to rice fields.</title>
        <authorList>
            <person name="Chen Z."/>
        </authorList>
    </citation>
    <scope>NUCLEOTIDE SEQUENCE [LARGE SCALE GENOMIC DNA]</scope>
    <source>
        <strain evidence="3">CCNUC1</strain>
    </source>
</reference>
<dbReference type="RefSeq" id="WP_152592164.1">
    <property type="nucleotide sequence ID" value="NZ_CP045227.1"/>
</dbReference>
<organism evidence="3 4">
    <name type="scientific">Nostoc sphaeroides CCNUC1</name>
    <dbReference type="NCBI Taxonomy" id="2653204"/>
    <lineage>
        <taxon>Bacteria</taxon>
        <taxon>Bacillati</taxon>
        <taxon>Cyanobacteriota</taxon>
        <taxon>Cyanophyceae</taxon>
        <taxon>Nostocales</taxon>
        <taxon>Nostocaceae</taxon>
        <taxon>Nostoc</taxon>
    </lineage>
</organism>
<feature type="transmembrane region" description="Helical" evidence="2">
    <location>
        <begin position="43"/>
        <end position="71"/>
    </location>
</feature>
<evidence type="ECO:0000313" key="3">
    <source>
        <dbReference type="EMBL" id="QFS51836.1"/>
    </source>
</evidence>
<protein>
    <submittedName>
        <fullName evidence="3">Uncharacterized protein</fullName>
    </submittedName>
</protein>
<dbReference type="KEGG" id="nsh:GXM_09330"/>
<dbReference type="AlphaFoldDB" id="A0A5P8WI60"/>
<feature type="transmembrane region" description="Helical" evidence="2">
    <location>
        <begin position="154"/>
        <end position="175"/>
    </location>
</feature>
<feature type="coiled-coil region" evidence="1">
    <location>
        <begin position="182"/>
        <end position="234"/>
    </location>
</feature>
<evidence type="ECO:0000256" key="2">
    <source>
        <dbReference type="SAM" id="Phobius"/>
    </source>
</evidence>
<evidence type="ECO:0000256" key="1">
    <source>
        <dbReference type="SAM" id="Coils"/>
    </source>
</evidence>
<keyword evidence="4" id="KW-1185">Reference proteome</keyword>
<dbReference type="Proteomes" id="UP000326678">
    <property type="component" value="Chromosome Gxm2"/>
</dbReference>
<feature type="transmembrane region" description="Helical" evidence="2">
    <location>
        <begin position="83"/>
        <end position="106"/>
    </location>
</feature>
<keyword evidence="1" id="KW-0175">Coiled coil</keyword>
<name>A0A5P8WI60_9NOSO</name>
<evidence type="ECO:0000313" key="4">
    <source>
        <dbReference type="Proteomes" id="UP000326678"/>
    </source>
</evidence>
<gene>
    <name evidence="3" type="ORF">GXM_09330</name>
</gene>
<dbReference type="EMBL" id="CP045227">
    <property type="protein sequence ID" value="QFS51836.1"/>
    <property type="molecule type" value="Genomic_DNA"/>
</dbReference>
<accession>A0A5P8WI60</accession>
<keyword evidence="2" id="KW-0472">Membrane</keyword>
<keyword evidence="2" id="KW-0812">Transmembrane</keyword>
<sequence length="255" mass="29689">MPNTLNIKVKQLLMLDYVSAGIAFYITMLPVQEWILEFRLGYLGRYWSLISVAGLFIGFLLCLLIFVPLIINMALDPFRYPDHLVMSGIAAVIFGAILWLGQWLILRQTEMTPRVFALINTVVGISVFSVLVWFNQKSLQWSGGPIEGWRTGLIFLVGGTVTGAATGKALDFYCWRIEQRLIRIERERVEQETQERERLKREKLEKAKLEQEAIEAEMAERKRIQREAAQEEERLWYEKHGKDYADYADYEDEEE</sequence>